<feature type="transmembrane region" description="Helical" evidence="6">
    <location>
        <begin position="25"/>
        <end position="47"/>
    </location>
</feature>
<name>A0ABN0Z679_9BACI</name>
<evidence type="ECO:0000256" key="1">
    <source>
        <dbReference type="ARBA" id="ARBA00004141"/>
    </source>
</evidence>
<sequence length="220" mass="23748">MNDYGYLSIFSARANDLLIALGEHMLITFASVMLGCLVAIPLGIFLTKTDIGWIRSITFTITNVFNTIPSLAMLAMLLPLLGIGLVPAIVALFLYSLMPILRNTYAGFTSIDPHIIESARGMGYSTTQLLFQIELLLAVPYIMSGIRLTTVYIINWAALATLIGAGGLGELIVSGLGVYDKPLILAAAILAMLLALVADFSLGKVEKFFFKSAHSTQQQN</sequence>
<evidence type="ECO:0000313" key="9">
    <source>
        <dbReference type="Proteomes" id="UP001501459"/>
    </source>
</evidence>
<dbReference type="CDD" id="cd06261">
    <property type="entry name" value="TM_PBP2"/>
    <property type="match status" value="1"/>
</dbReference>
<dbReference type="RefSeq" id="WP_343751591.1">
    <property type="nucleotide sequence ID" value="NZ_BAAADM010000028.1"/>
</dbReference>
<evidence type="ECO:0000256" key="5">
    <source>
        <dbReference type="ARBA" id="ARBA00023136"/>
    </source>
</evidence>
<evidence type="ECO:0000259" key="7">
    <source>
        <dbReference type="PROSITE" id="PS50928"/>
    </source>
</evidence>
<dbReference type="InterPro" id="IPR000515">
    <property type="entry name" value="MetI-like"/>
</dbReference>
<accession>A0ABN0Z679</accession>
<reference evidence="8 9" key="1">
    <citation type="journal article" date="2019" name="Int. J. Syst. Evol. Microbiol.">
        <title>The Global Catalogue of Microorganisms (GCM) 10K type strain sequencing project: providing services to taxonomists for standard genome sequencing and annotation.</title>
        <authorList>
            <consortium name="The Broad Institute Genomics Platform"/>
            <consortium name="The Broad Institute Genome Sequencing Center for Infectious Disease"/>
            <person name="Wu L."/>
            <person name="Ma J."/>
        </authorList>
    </citation>
    <scope>NUCLEOTIDE SEQUENCE [LARGE SCALE GENOMIC DNA]</scope>
    <source>
        <strain evidence="8 9">JCM 12149</strain>
    </source>
</reference>
<evidence type="ECO:0000256" key="4">
    <source>
        <dbReference type="ARBA" id="ARBA00022989"/>
    </source>
</evidence>
<dbReference type="Gene3D" id="1.10.3720.10">
    <property type="entry name" value="MetI-like"/>
    <property type="match status" value="1"/>
</dbReference>
<feature type="transmembrane region" description="Helical" evidence="6">
    <location>
        <begin position="183"/>
        <end position="202"/>
    </location>
</feature>
<gene>
    <name evidence="8" type="ORF">GCM10008983_10240</name>
</gene>
<feature type="domain" description="ABC transmembrane type-1" evidence="7">
    <location>
        <begin position="21"/>
        <end position="202"/>
    </location>
</feature>
<evidence type="ECO:0000256" key="2">
    <source>
        <dbReference type="ARBA" id="ARBA00022448"/>
    </source>
</evidence>
<feature type="transmembrane region" description="Helical" evidence="6">
    <location>
        <begin position="68"/>
        <end position="95"/>
    </location>
</feature>
<dbReference type="EMBL" id="BAAADM010000028">
    <property type="protein sequence ID" value="GAA0435586.1"/>
    <property type="molecule type" value="Genomic_DNA"/>
</dbReference>
<keyword evidence="9" id="KW-1185">Reference proteome</keyword>
<keyword evidence="4 6" id="KW-1133">Transmembrane helix</keyword>
<protein>
    <submittedName>
        <fullName evidence="8">ABC transporter permease</fullName>
    </submittedName>
</protein>
<comment type="subcellular location">
    <subcellularLocation>
        <location evidence="6">Cell membrane</location>
        <topology evidence="6">Multi-pass membrane protein</topology>
    </subcellularLocation>
    <subcellularLocation>
        <location evidence="1">Membrane</location>
        <topology evidence="1">Multi-pass membrane protein</topology>
    </subcellularLocation>
</comment>
<evidence type="ECO:0000256" key="6">
    <source>
        <dbReference type="RuleBase" id="RU363032"/>
    </source>
</evidence>
<dbReference type="PANTHER" id="PTHR30177:SF28">
    <property type="entry name" value="CHOLINE TRANSPORT SYSTEM PERMEASE PROTEIN OPUBB"/>
    <property type="match status" value="1"/>
</dbReference>
<organism evidence="8 9">
    <name type="scientific">Lentibacillus halophilus</name>
    <dbReference type="NCBI Taxonomy" id="295065"/>
    <lineage>
        <taxon>Bacteria</taxon>
        <taxon>Bacillati</taxon>
        <taxon>Bacillota</taxon>
        <taxon>Bacilli</taxon>
        <taxon>Bacillales</taxon>
        <taxon>Bacillaceae</taxon>
        <taxon>Lentibacillus</taxon>
    </lineage>
</organism>
<dbReference type="InterPro" id="IPR035906">
    <property type="entry name" value="MetI-like_sf"/>
</dbReference>
<dbReference type="PROSITE" id="PS50928">
    <property type="entry name" value="ABC_TM1"/>
    <property type="match status" value="1"/>
</dbReference>
<keyword evidence="2 6" id="KW-0813">Transport</keyword>
<keyword evidence="5 6" id="KW-0472">Membrane</keyword>
<proteinExistence type="inferred from homology"/>
<evidence type="ECO:0000313" key="8">
    <source>
        <dbReference type="EMBL" id="GAA0435586.1"/>
    </source>
</evidence>
<dbReference type="PANTHER" id="PTHR30177">
    <property type="entry name" value="GLYCINE BETAINE/L-PROLINE TRANSPORT SYSTEM PERMEASE PROTEIN PROW"/>
    <property type="match status" value="1"/>
</dbReference>
<dbReference type="Proteomes" id="UP001501459">
    <property type="component" value="Unassembled WGS sequence"/>
</dbReference>
<evidence type="ECO:0000256" key="3">
    <source>
        <dbReference type="ARBA" id="ARBA00022692"/>
    </source>
</evidence>
<comment type="caution">
    <text evidence="8">The sequence shown here is derived from an EMBL/GenBank/DDBJ whole genome shotgun (WGS) entry which is preliminary data.</text>
</comment>
<dbReference type="Pfam" id="PF00528">
    <property type="entry name" value="BPD_transp_1"/>
    <property type="match status" value="1"/>
</dbReference>
<keyword evidence="3 6" id="KW-0812">Transmembrane</keyword>
<dbReference type="SUPFAM" id="SSF161098">
    <property type="entry name" value="MetI-like"/>
    <property type="match status" value="1"/>
</dbReference>
<dbReference type="InterPro" id="IPR051204">
    <property type="entry name" value="ABC_transp_perm/SBD"/>
</dbReference>
<comment type="similarity">
    <text evidence="6">Belongs to the binding-protein-dependent transport system permease family.</text>
</comment>
<feature type="transmembrane region" description="Helical" evidence="6">
    <location>
        <begin position="153"/>
        <end position="177"/>
    </location>
</feature>